<dbReference type="Proteomes" id="UP001451303">
    <property type="component" value="Unassembled WGS sequence"/>
</dbReference>
<accession>A0ABR3DF79</accession>
<comment type="caution">
    <text evidence="3">The sequence shown here is derived from an EMBL/GenBank/DDBJ whole genome shotgun (WGS) entry which is preliminary data.</text>
</comment>
<reference evidence="3 4" key="1">
    <citation type="submission" date="2023-09" db="EMBL/GenBank/DDBJ databases">
        <title>Multi-omics analysis of a traditional fermented food reveals byproduct-associated fungal strains for waste-to-food upcycling.</title>
        <authorList>
            <consortium name="Lawrence Berkeley National Laboratory"/>
            <person name="Rekdal V.M."/>
            <person name="Villalobos-Escobedo J.M."/>
            <person name="Rodriguez-Valeron N."/>
            <person name="Garcia M.O."/>
            <person name="Vasquez D.P."/>
            <person name="Damayanti I."/>
            <person name="Sorensen P.M."/>
            <person name="Baidoo E.E."/>
            <person name="De Carvalho A.C."/>
            <person name="Riley R."/>
            <person name="Lipzen A."/>
            <person name="He G."/>
            <person name="Yan M."/>
            <person name="Haridas S."/>
            <person name="Daum C."/>
            <person name="Yoshinaga Y."/>
            <person name="Ng V."/>
            <person name="Grigoriev I.V."/>
            <person name="Munk R."/>
            <person name="Nuraida L."/>
            <person name="Wijaya C.H."/>
            <person name="Morales P.-C."/>
            <person name="Keasling J.D."/>
        </authorList>
    </citation>
    <scope>NUCLEOTIDE SEQUENCE [LARGE SCALE GENOMIC DNA]</scope>
    <source>
        <strain evidence="3 4">FGSC 2613</strain>
    </source>
</reference>
<gene>
    <name evidence="3" type="ORF">QR685DRAFT_551946</name>
</gene>
<keyword evidence="4" id="KW-1185">Reference proteome</keyword>
<keyword evidence="2" id="KW-0472">Membrane</keyword>
<name>A0ABR3DF79_NEUIN</name>
<dbReference type="EMBL" id="JAVLET010000003">
    <property type="protein sequence ID" value="KAL0471326.1"/>
    <property type="molecule type" value="Genomic_DNA"/>
</dbReference>
<evidence type="ECO:0000256" key="1">
    <source>
        <dbReference type="SAM" id="MobiDB-lite"/>
    </source>
</evidence>
<protein>
    <submittedName>
        <fullName evidence="3">Uncharacterized protein</fullName>
    </submittedName>
</protein>
<feature type="transmembrane region" description="Helical" evidence="2">
    <location>
        <begin position="57"/>
        <end position="77"/>
    </location>
</feature>
<evidence type="ECO:0000313" key="3">
    <source>
        <dbReference type="EMBL" id="KAL0471326.1"/>
    </source>
</evidence>
<proteinExistence type="predicted"/>
<keyword evidence="2" id="KW-0812">Transmembrane</keyword>
<evidence type="ECO:0000256" key="2">
    <source>
        <dbReference type="SAM" id="Phobius"/>
    </source>
</evidence>
<evidence type="ECO:0000313" key="4">
    <source>
        <dbReference type="Proteomes" id="UP001451303"/>
    </source>
</evidence>
<organism evidence="3 4">
    <name type="scientific">Neurospora intermedia</name>
    <dbReference type="NCBI Taxonomy" id="5142"/>
    <lineage>
        <taxon>Eukaryota</taxon>
        <taxon>Fungi</taxon>
        <taxon>Dikarya</taxon>
        <taxon>Ascomycota</taxon>
        <taxon>Pezizomycotina</taxon>
        <taxon>Sordariomycetes</taxon>
        <taxon>Sordariomycetidae</taxon>
        <taxon>Sordariales</taxon>
        <taxon>Sordariaceae</taxon>
        <taxon>Neurospora</taxon>
    </lineage>
</organism>
<keyword evidence="2" id="KW-1133">Transmembrane helix</keyword>
<feature type="region of interest" description="Disordered" evidence="1">
    <location>
        <begin position="1"/>
        <end position="49"/>
    </location>
</feature>
<sequence>MSRFTSTDNTDRKTKHKPERQNNSPTPADDKKDTKFTVPSVQHQPGLRYSPPWPATLDSKCLLVIYCAPLFFFILFISRGTTQFTLTSTSASASPNLSTHTHTNNAWYDLKDRSMVMTRKTEGESVRRHRLLDDVGAIARYRRH</sequence>